<organism evidence="2 3">
    <name type="scientific">Bacillus sonorensis</name>
    <dbReference type="NCBI Taxonomy" id="119858"/>
    <lineage>
        <taxon>Bacteria</taxon>
        <taxon>Bacillati</taxon>
        <taxon>Bacillota</taxon>
        <taxon>Bacilli</taxon>
        <taxon>Bacillales</taxon>
        <taxon>Bacillaceae</taxon>
        <taxon>Bacillus</taxon>
    </lineage>
</organism>
<reference evidence="2 3" key="1">
    <citation type="submission" date="2017-06" db="EMBL/GenBank/DDBJ databases">
        <title>Genome sequence of Bacillus sonorensis strain SRCM101395.</title>
        <authorList>
            <person name="Cho S.H."/>
        </authorList>
    </citation>
    <scope>NUCLEOTIDE SEQUENCE [LARGE SCALE GENOMIC DNA]</scope>
    <source>
        <strain evidence="2 3">SRCM101395</strain>
    </source>
</reference>
<sequence>MKGKFIKLLLVLAVAIGSFASLGFIGSDTAQAKDRTIKSTSSVSVFREGKLHYKKATYSNTFGYSWAGHPFTTLDTYRSGKVKATLQYKTKKGWKNYKTFYVNKKGHTTFKVSSYLDLYTKFRYKFENIGSKKPIPYKFYSHTTLKFSRAEAIAFANSNPAKTTEQIRKNKYGVNVARKGSLFYKKPTYTNTFGYSYAYKLNGVITGFCGTSIDTDRSGKVKATLQYKTKKGWKNYKTLYVTKKGYTYLKVDVRNLGFHTTYRYKFENVGSKKPIPYRFYSSTPYKYIK</sequence>
<protein>
    <submittedName>
        <fullName evidence="2">Uncharacterized protein</fullName>
    </submittedName>
</protein>
<evidence type="ECO:0000313" key="3">
    <source>
        <dbReference type="Proteomes" id="UP000196877"/>
    </source>
</evidence>
<keyword evidence="1" id="KW-0732">Signal</keyword>
<accession>A0ABM6LPF7</accession>
<name>A0ABM6LPF7_9BACI</name>
<evidence type="ECO:0000313" key="2">
    <source>
        <dbReference type="EMBL" id="ASB91312.1"/>
    </source>
</evidence>
<dbReference type="Proteomes" id="UP000196877">
    <property type="component" value="Chromosome"/>
</dbReference>
<dbReference type="EMBL" id="CP021920">
    <property type="protein sequence ID" value="ASB91312.1"/>
    <property type="molecule type" value="Genomic_DNA"/>
</dbReference>
<evidence type="ECO:0000256" key="1">
    <source>
        <dbReference type="SAM" id="SignalP"/>
    </source>
</evidence>
<feature type="signal peptide" evidence="1">
    <location>
        <begin position="1"/>
        <end position="20"/>
    </location>
</feature>
<dbReference type="RefSeq" id="WP_006639993.1">
    <property type="nucleotide sequence ID" value="NZ_BORD01000008.1"/>
</dbReference>
<feature type="chain" id="PRO_5046844603" evidence="1">
    <location>
        <begin position="21"/>
        <end position="289"/>
    </location>
</feature>
<gene>
    <name evidence="2" type="ORF">S101395_04824</name>
</gene>
<keyword evidence="3" id="KW-1185">Reference proteome</keyword>
<proteinExistence type="predicted"/>